<reference evidence="7 8" key="1">
    <citation type="submission" date="2019-03" db="EMBL/GenBank/DDBJ databases">
        <title>Genomic Encyclopedia of Type Strains, Phase IV (KMG-IV): sequencing the most valuable type-strain genomes for metagenomic binning, comparative biology and taxonomic classification.</title>
        <authorList>
            <person name="Goeker M."/>
        </authorList>
    </citation>
    <scope>NUCLEOTIDE SEQUENCE [LARGE SCALE GENOMIC DNA]</scope>
    <source>
        <strain evidence="7 8">DSM 15969</strain>
    </source>
</reference>
<keyword evidence="4 6" id="KW-1133">Transmembrane helix</keyword>
<evidence type="ECO:0000256" key="6">
    <source>
        <dbReference type="SAM" id="Phobius"/>
    </source>
</evidence>
<proteinExistence type="predicted"/>
<gene>
    <name evidence="7" type="ORF">EV210_102443</name>
</gene>
<evidence type="ECO:0000256" key="2">
    <source>
        <dbReference type="ARBA" id="ARBA00022475"/>
    </source>
</evidence>
<dbReference type="GO" id="GO:0005886">
    <property type="term" value="C:plasma membrane"/>
    <property type="evidence" value="ECO:0007669"/>
    <property type="project" value="UniProtKB-SubCell"/>
</dbReference>
<dbReference type="Pfam" id="PF04172">
    <property type="entry name" value="LrgB"/>
    <property type="match status" value="1"/>
</dbReference>
<feature type="transmembrane region" description="Helical" evidence="6">
    <location>
        <begin position="31"/>
        <end position="50"/>
    </location>
</feature>
<feature type="transmembrane region" description="Helical" evidence="6">
    <location>
        <begin position="6"/>
        <end position="24"/>
    </location>
</feature>
<evidence type="ECO:0000256" key="3">
    <source>
        <dbReference type="ARBA" id="ARBA00022692"/>
    </source>
</evidence>
<dbReference type="GO" id="GO:0016787">
    <property type="term" value="F:hydrolase activity"/>
    <property type="evidence" value="ECO:0007669"/>
    <property type="project" value="UniProtKB-KW"/>
</dbReference>
<keyword evidence="5 6" id="KW-0472">Membrane</keyword>
<dbReference type="PANTHER" id="PTHR30249">
    <property type="entry name" value="PUTATIVE SEROTONIN TRANSPORTER"/>
    <property type="match status" value="1"/>
</dbReference>
<protein>
    <submittedName>
        <fullName evidence="7">Putative murein hydrolase (TIGR00659 family)</fullName>
    </submittedName>
</protein>
<evidence type="ECO:0000313" key="7">
    <source>
        <dbReference type="EMBL" id="TCL39524.1"/>
    </source>
</evidence>
<dbReference type="Proteomes" id="UP000295063">
    <property type="component" value="Unassembled WGS sequence"/>
</dbReference>
<name>A0A4V2Q910_9FIRM</name>
<feature type="transmembrane region" description="Helical" evidence="6">
    <location>
        <begin position="62"/>
        <end position="79"/>
    </location>
</feature>
<comment type="caution">
    <text evidence="7">The sequence shown here is derived from an EMBL/GenBank/DDBJ whole genome shotgun (WGS) entry which is preliminary data.</text>
</comment>
<accession>A0A4V2Q910</accession>
<organism evidence="7 8">
    <name type="scientific">Anaerospora hongkongensis</name>
    <dbReference type="NCBI Taxonomy" id="244830"/>
    <lineage>
        <taxon>Bacteria</taxon>
        <taxon>Bacillati</taxon>
        <taxon>Bacillota</taxon>
        <taxon>Negativicutes</taxon>
        <taxon>Selenomonadales</taxon>
        <taxon>Sporomusaceae</taxon>
        <taxon>Anaerospora</taxon>
    </lineage>
</organism>
<dbReference type="PANTHER" id="PTHR30249:SF17">
    <property type="entry name" value="HOLIN-LIKE PROTEIN CIDB"/>
    <property type="match status" value="1"/>
</dbReference>
<dbReference type="AlphaFoldDB" id="A0A4V2Q910"/>
<sequence length="230" mass="23687">MQMLYTVALILVTIVAYLVSRTLASRYQNPLLNVVVVSSAIVMTILLLFHVPYDLYQPGKDLITLLLGPATVCLAVPLYKNLSIVKKHLTPIILGVCFASALTAVTAMSIAQFVGMPKDIVVSLGSKSVTAPVAAEVAKVNGGDPGLAIAFVIVTGALGALAGPTILTLLKITSPLIRGLALGTISHGQGTATALLEGEQQGLMAGIGMALSAVVTSSLIPLIAPLILHS</sequence>
<dbReference type="RefSeq" id="WP_312199259.1">
    <property type="nucleotide sequence ID" value="NZ_DAIMLW010000564.1"/>
</dbReference>
<feature type="transmembrane region" description="Helical" evidence="6">
    <location>
        <begin position="147"/>
        <end position="170"/>
    </location>
</feature>
<dbReference type="InterPro" id="IPR007300">
    <property type="entry name" value="CidB/LrgB"/>
</dbReference>
<evidence type="ECO:0000256" key="4">
    <source>
        <dbReference type="ARBA" id="ARBA00022989"/>
    </source>
</evidence>
<keyword evidence="7" id="KW-0378">Hydrolase</keyword>
<comment type="subcellular location">
    <subcellularLocation>
        <location evidence="1">Cell membrane</location>
        <topology evidence="1">Multi-pass membrane protein</topology>
    </subcellularLocation>
</comment>
<evidence type="ECO:0000313" key="8">
    <source>
        <dbReference type="Proteomes" id="UP000295063"/>
    </source>
</evidence>
<keyword evidence="3 6" id="KW-0812">Transmembrane</keyword>
<evidence type="ECO:0000256" key="1">
    <source>
        <dbReference type="ARBA" id="ARBA00004651"/>
    </source>
</evidence>
<dbReference type="EMBL" id="SLUI01000002">
    <property type="protein sequence ID" value="TCL39524.1"/>
    <property type="molecule type" value="Genomic_DNA"/>
</dbReference>
<evidence type="ECO:0000256" key="5">
    <source>
        <dbReference type="ARBA" id="ARBA00023136"/>
    </source>
</evidence>
<feature type="transmembrane region" description="Helical" evidence="6">
    <location>
        <begin position="91"/>
        <end position="114"/>
    </location>
</feature>
<feature type="transmembrane region" description="Helical" evidence="6">
    <location>
        <begin position="203"/>
        <end position="228"/>
    </location>
</feature>
<keyword evidence="2" id="KW-1003">Cell membrane</keyword>
<keyword evidence="8" id="KW-1185">Reference proteome</keyword>